<organism evidence="2 3">
    <name type="scientific">Porphyromonas gingivicanis</name>
    <dbReference type="NCBI Taxonomy" id="266762"/>
    <lineage>
        <taxon>Bacteria</taxon>
        <taxon>Pseudomonadati</taxon>
        <taxon>Bacteroidota</taxon>
        <taxon>Bacteroidia</taxon>
        <taxon>Bacteroidales</taxon>
        <taxon>Porphyromonadaceae</taxon>
        <taxon>Porphyromonas</taxon>
    </lineage>
</organism>
<evidence type="ECO:0000313" key="2">
    <source>
        <dbReference type="EMBL" id="KGN97728.1"/>
    </source>
</evidence>
<dbReference type="EMBL" id="JQZW01000009">
    <property type="protein sequence ID" value="KGN97728.1"/>
    <property type="molecule type" value="Genomic_DNA"/>
</dbReference>
<dbReference type="AlphaFoldDB" id="A0A0A2G354"/>
<dbReference type="Proteomes" id="UP000030134">
    <property type="component" value="Unassembled WGS sequence"/>
</dbReference>
<accession>A0A0A2G354</accession>
<feature type="transmembrane region" description="Helical" evidence="1">
    <location>
        <begin position="38"/>
        <end position="57"/>
    </location>
</feature>
<evidence type="ECO:0000256" key="1">
    <source>
        <dbReference type="SAM" id="Phobius"/>
    </source>
</evidence>
<sequence>MSFYTPDMQNNQLICSKITKKESTLFCKSLYYPFLQEIGSVVGGVTFAFLSINPFVAKD</sequence>
<proteinExistence type="predicted"/>
<keyword evidence="1" id="KW-1133">Transmembrane helix</keyword>
<keyword evidence="1" id="KW-0472">Membrane</keyword>
<keyword evidence="1" id="KW-0812">Transmembrane</keyword>
<protein>
    <submittedName>
        <fullName evidence="2">Uncharacterized protein</fullName>
    </submittedName>
</protein>
<comment type="caution">
    <text evidence="2">The sequence shown here is derived from an EMBL/GenBank/DDBJ whole genome shotgun (WGS) entry which is preliminary data.</text>
</comment>
<keyword evidence="3" id="KW-1185">Reference proteome</keyword>
<name>A0A0A2G354_9PORP</name>
<evidence type="ECO:0000313" key="3">
    <source>
        <dbReference type="Proteomes" id="UP000030134"/>
    </source>
</evidence>
<reference evidence="2 3" key="1">
    <citation type="submission" date="2014-08" db="EMBL/GenBank/DDBJ databases">
        <title>Porphyromonas gingivicanis strain:COT-022_OH1391 Genome sequencing.</title>
        <authorList>
            <person name="Wallis C."/>
            <person name="Deusch O."/>
            <person name="O'Flynn C."/>
            <person name="Davis I."/>
            <person name="Jospin G."/>
            <person name="Darling A.E."/>
            <person name="Coil D.A."/>
            <person name="Alexiev A."/>
            <person name="Horsfall A."/>
            <person name="Kirkwood N."/>
            <person name="Harris S."/>
            <person name="Eisen J.A."/>
        </authorList>
    </citation>
    <scope>NUCLEOTIDE SEQUENCE [LARGE SCALE GENOMIC DNA]</scope>
    <source>
        <strain evidence="3">COT-022 OH1391</strain>
    </source>
</reference>
<gene>
    <name evidence="2" type="ORF">HQ36_05515</name>
</gene>